<accession>W0E8A9</accession>
<dbReference type="AlphaFoldDB" id="W0E8A9"/>
<keyword evidence="3" id="KW-1185">Reference proteome</keyword>
<dbReference type="RefSeq" id="WP_006717563.1">
    <property type="nucleotide sequence ID" value="NZ_CP007032.1"/>
</dbReference>
<reference evidence="2 3" key="1">
    <citation type="submission" date="2013-12" db="EMBL/GenBank/DDBJ databases">
        <authorList>
            <consortium name="DOE Joint Genome Institute"/>
            <person name="Smidt H."/>
            <person name="Huntemann M."/>
            <person name="Han J."/>
            <person name="Chen A."/>
            <person name="Kyrpides N."/>
            <person name="Mavromatis K."/>
            <person name="Markowitz V."/>
            <person name="Palaniappan K."/>
            <person name="Ivanova N."/>
            <person name="Schaumberg A."/>
            <person name="Pati A."/>
            <person name="Liolios K."/>
            <person name="Nordberg H.P."/>
            <person name="Cantor M.N."/>
            <person name="Hua S.X."/>
            <person name="Woyke T."/>
        </authorList>
    </citation>
    <scope>NUCLEOTIDE SEQUENCE [LARGE SCALE GENOMIC DNA]</scope>
    <source>
        <strain evidence="3">DSM 15288</strain>
    </source>
</reference>
<dbReference type="Pfam" id="PF01966">
    <property type="entry name" value="HD"/>
    <property type="match status" value="1"/>
</dbReference>
<dbReference type="HOGENOM" id="CLU_106618_0_0_9"/>
<dbReference type="SUPFAM" id="SSF109604">
    <property type="entry name" value="HD-domain/PDEase-like"/>
    <property type="match status" value="1"/>
</dbReference>
<dbReference type="GO" id="GO:0016787">
    <property type="term" value="F:hydrolase activity"/>
    <property type="evidence" value="ECO:0007669"/>
    <property type="project" value="UniProtKB-KW"/>
</dbReference>
<dbReference type="InterPro" id="IPR003607">
    <property type="entry name" value="HD/PDEase_dom"/>
</dbReference>
<dbReference type="CDD" id="cd00077">
    <property type="entry name" value="HDc"/>
    <property type="match status" value="1"/>
</dbReference>
<sequence length="163" mass="18588">MVSVPRVNRIIENPLFIEYSHKNNQAEQKRAFCKHGFDHGLAVARIAYIYLLEDKNTSLSKEVVYAAAVLHDLGRWREYETGEDHALFGADLIKPILRESGFTPGEVEVITQGIREHRLDPEGELSPLGRALAYADDWARDCRSCRSQVDCYKYSGEMDEIKS</sequence>
<evidence type="ECO:0000313" key="3">
    <source>
        <dbReference type="Proteomes" id="UP000010847"/>
    </source>
</evidence>
<dbReference type="Gene3D" id="1.10.3210.10">
    <property type="entry name" value="Hypothetical protein af1432"/>
    <property type="match status" value="1"/>
</dbReference>
<dbReference type="OrthoDB" id="1669667at2"/>
<dbReference type="KEGG" id="dmt:DESME_00395"/>
<organism evidence="2 3">
    <name type="scientific">Desulfitobacterium metallireducens DSM 15288</name>
    <dbReference type="NCBI Taxonomy" id="871968"/>
    <lineage>
        <taxon>Bacteria</taxon>
        <taxon>Bacillati</taxon>
        <taxon>Bacillota</taxon>
        <taxon>Clostridia</taxon>
        <taxon>Eubacteriales</taxon>
        <taxon>Desulfitobacteriaceae</taxon>
        <taxon>Desulfitobacterium</taxon>
    </lineage>
</organism>
<proteinExistence type="predicted"/>
<dbReference type="STRING" id="871968.DESME_00395"/>
<dbReference type="SMART" id="SM00471">
    <property type="entry name" value="HDc"/>
    <property type="match status" value="1"/>
</dbReference>
<evidence type="ECO:0000259" key="1">
    <source>
        <dbReference type="SMART" id="SM00471"/>
    </source>
</evidence>
<dbReference type="eggNOG" id="COG2844">
    <property type="taxonomic scope" value="Bacteria"/>
</dbReference>
<dbReference type="InterPro" id="IPR006674">
    <property type="entry name" value="HD_domain"/>
</dbReference>
<keyword evidence="2" id="KW-0378">Hydrolase</keyword>
<dbReference type="EMBL" id="CP007032">
    <property type="protein sequence ID" value="AHF05738.1"/>
    <property type="molecule type" value="Genomic_DNA"/>
</dbReference>
<evidence type="ECO:0000313" key="2">
    <source>
        <dbReference type="EMBL" id="AHF05738.1"/>
    </source>
</evidence>
<feature type="domain" description="HD/PDEase" evidence="1">
    <location>
        <begin position="32"/>
        <end position="150"/>
    </location>
</feature>
<dbReference type="Proteomes" id="UP000010847">
    <property type="component" value="Chromosome"/>
</dbReference>
<gene>
    <name evidence="2" type="ORF">DESME_00395</name>
</gene>
<name>W0E8A9_9FIRM</name>
<protein>
    <submittedName>
        <fullName evidence="2">Phosphohydrolase</fullName>
    </submittedName>
</protein>